<reference evidence="3" key="1">
    <citation type="submission" date="2014-09" db="EMBL/GenBank/DDBJ databases">
        <authorList>
            <person name="Sharma Rahul"/>
            <person name="Thines Marco"/>
        </authorList>
    </citation>
    <scope>NUCLEOTIDE SEQUENCE [LARGE SCALE GENOMIC DNA]</scope>
</reference>
<protein>
    <submittedName>
        <fullName evidence="2">Uncharacterized protein</fullName>
    </submittedName>
</protein>
<dbReference type="AlphaFoldDB" id="A0A0P1AN55"/>
<organism evidence="2 3">
    <name type="scientific">Plasmopara halstedii</name>
    <name type="common">Downy mildew of sunflower</name>
    <dbReference type="NCBI Taxonomy" id="4781"/>
    <lineage>
        <taxon>Eukaryota</taxon>
        <taxon>Sar</taxon>
        <taxon>Stramenopiles</taxon>
        <taxon>Oomycota</taxon>
        <taxon>Peronosporomycetes</taxon>
        <taxon>Peronosporales</taxon>
        <taxon>Peronosporaceae</taxon>
        <taxon>Plasmopara</taxon>
    </lineage>
</organism>
<evidence type="ECO:0000313" key="2">
    <source>
        <dbReference type="EMBL" id="CEG42530.1"/>
    </source>
</evidence>
<sequence length="82" mass="9102">MSLHIGICQARCQSPQPDGAVLVRLFPVHAPLRCCTEDEHQAVSSQIGSRLMNDRSVSTRLQRNQQDESVQSKSVQSKCRAP</sequence>
<dbReference type="Proteomes" id="UP000054928">
    <property type="component" value="Unassembled WGS sequence"/>
</dbReference>
<accession>A0A0P1AN55</accession>
<dbReference type="RefSeq" id="XP_024578899.1">
    <property type="nucleotide sequence ID" value="XM_024728420.1"/>
</dbReference>
<evidence type="ECO:0000313" key="3">
    <source>
        <dbReference type="Proteomes" id="UP000054928"/>
    </source>
</evidence>
<keyword evidence="3" id="KW-1185">Reference proteome</keyword>
<feature type="compositionally biased region" description="Polar residues" evidence="1">
    <location>
        <begin position="55"/>
        <end position="82"/>
    </location>
</feature>
<evidence type="ECO:0000256" key="1">
    <source>
        <dbReference type="SAM" id="MobiDB-lite"/>
    </source>
</evidence>
<proteinExistence type="predicted"/>
<name>A0A0P1AN55_PLAHL</name>
<dbReference type="EMBL" id="CCYD01000645">
    <property type="protein sequence ID" value="CEG42530.1"/>
    <property type="molecule type" value="Genomic_DNA"/>
</dbReference>
<dbReference type="GeneID" id="36407852"/>
<feature type="region of interest" description="Disordered" evidence="1">
    <location>
        <begin position="45"/>
        <end position="82"/>
    </location>
</feature>